<dbReference type="PANTHER" id="PTHR32305:SF15">
    <property type="entry name" value="PROTEIN RHSA-RELATED"/>
    <property type="match status" value="1"/>
</dbReference>
<protein>
    <recommendedName>
        <fullName evidence="2">Teneurin-like YD-shell domain-containing protein</fullName>
    </recommendedName>
</protein>
<dbReference type="PANTHER" id="PTHR32305">
    <property type="match status" value="1"/>
</dbReference>
<keyword evidence="1" id="KW-0677">Repeat</keyword>
<evidence type="ECO:0000313" key="4">
    <source>
        <dbReference type="Proteomes" id="UP000215086"/>
    </source>
</evidence>
<evidence type="ECO:0000256" key="1">
    <source>
        <dbReference type="ARBA" id="ARBA00022737"/>
    </source>
</evidence>
<dbReference type="EMBL" id="CP018477">
    <property type="protein sequence ID" value="ASV76673.1"/>
    <property type="molecule type" value="Genomic_DNA"/>
</dbReference>
<dbReference type="InterPro" id="IPR050708">
    <property type="entry name" value="T6SS_VgrG/RHS"/>
</dbReference>
<accession>A0A286RL34</accession>
<dbReference type="KEGG" id="ttf:THTE_4072"/>
<dbReference type="Proteomes" id="UP000215086">
    <property type="component" value="Chromosome"/>
</dbReference>
<evidence type="ECO:0000313" key="3">
    <source>
        <dbReference type="EMBL" id="ASV76673.1"/>
    </source>
</evidence>
<organism evidence="3 4">
    <name type="scientific">Thermogutta terrifontis</name>
    <dbReference type="NCBI Taxonomy" id="1331910"/>
    <lineage>
        <taxon>Bacteria</taxon>
        <taxon>Pseudomonadati</taxon>
        <taxon>Planctomycetota</taxon>
        <taxon>Planctomycetia</taxon>
        <taxon>Pirellulales</taxon>
        <taxon>Thermoguttaceae</taxon>
        <taxon>Thermogutta</taxon>
    </lineage>
</organism>
<dbReference type="InterPro" id="IPR022385">
    <property type="entry name" value="Rhs_assc_core"/>
</dbReference>
<name>A0A286RL34_9BACT</name>
<dbReference type="InterPro" id="IPR056823">
    <property type="entry name" value="TEN-like_YD-shell"/>
</dbReference>
<dbReference type="Gene3D" id="2.180.10.10">
    <property type="entry name" value="RHS repeat-associated core"/>
    <property type="match status" value="1"/>
</dbReference>
<dbReference type="NCBIfam" id="TIGR03696">
    <property type="entry name" value="Rhs_assc_core"/>
    <property type="match status" value="1"/>
</dbReference>
<dbReference type="Pfam" id="PF25023">
    <property type="entry name" value="TEN_YD-shell"/>
    <property type="match status" value="1"/>
</dbReference>
<gene>
    <name evidence="3" type="ORF">THTE_4072</name>
</gene>
<feature type="domain" description="Teneurin-like YD-shell" evidence="2">
    <location>
        <begin position="99"/>
        <end position="177"/>
    </location>
</feature>
<proteinExistence type="predicted"/>
<sequence length="423" mass="48417">MEHRSSYAAAVDHVVEYAYDYANRWVYKRLDDDGDGHAEQRRIFIYDGNQIVMDFWRTNSGDMQVGHLRQRYLWGPAVDQILAEEAVDGGTPDLVQWTLTDHLNTVRDIAKYDPGSDMTTAVNHLIYDAFGKVTAESNPTTDSLFLFTGRPFDSDTQLQNNLNRWYDARVGRWLSEDPIGFSGGDGNLYRYVNNRALIGIDSNGLDGPFYHPSVMRPRPIQPVWEPTFSPHAFSHAYDVIKSICENCHCIQCTKQQCRNEAVRIARVFVRIFDVMRRPNPWFGHYRHGWMCYQWQTIVFENLSPIVQAGSCFWIERVGLVEGEELTHNWIALSAVPPVEEQQRFSPAPAGCCTVYLDPWKGGEMGVYASEPQAHPLHNYLVTDLTELISVGVISVGGIYLPQPGIPAKQEYLSKCFDWPIWRR</sequence>
<keyword evidence="4" id="KW-1185">Reference proteome</keyword>
<reference evidence="3 4" key="1">
    <citation type="journal article" name="Front. Microbiol.">
        <title>Sugar Metabolism of the First Thermophilic Planctomycete Thermogutta terrifontis: Comparative Genomic and Transcriptomic Approaches.</title>
        <authorList>
            <person name="Elcheninov A.G."/>
            <person name="Menzel P."/>
            <person name="Gudbergsdottir S.R."/>
            <person name="Slesarev A.I."/>
            <person name="Kadnikov V.V."/>
            <person name="Krogh A."/>
            <person name="Bonch-Osmolovskaya E.A."/>
            <person name="Peng X."/>
            <person name="Kublanov I.V."/>
        </authorList>
    </citation>
    <scope>NUCLEOTIDE SEQUENCE [LARGE SCALE GENOMIC DNA]</scope>
    <source>
        <strain evidence="3 4">R1</strain>
    </source>
</reference>
<dbReference type="AlphaFoldDB" id="A0A286RL34"/>
<evidence type="ECO:0000259" key="2">
    <source>
        <dbReference type="Pfam" id="PF25023"/>
    </source>
</evidence>